<dbReference type="RefSeq" id="WP_216782661.1">
    <property type="nucleotide sequence ID" value="NZ_LR890047.1"/>
</dbReference>
<protein>
    <submittedName>
        <fullName evidence="2">Primosomal protein 1</fullName>
    </submittedName>
</protein>
<dbReference type="AlphaFoldDB" id="A0A8E4GIV4"/>
<dbReference type="Proteomes" id="UP000683585">
    <property type="component" value="Chromosome"/>
</dbReference>
<proteinExistence type="predicted"/>
<dbReference type="EMBL" id="LR890047">
    <property type="protein sequence ID" value="CAD6509264.1"/>
    <property type="molecule type" value="Genomic_DNA"/>
</dbReference>
<evidence type="ECO:0000313" key="2">
    <source>
        <dbReference type="EMBL" id="CAD6509264.1"/>
    </source>
</evidence>
<name>A0A8E4GIV4_9ENTR</name>
<evidence type="ECO:0000313" key="3">
    <source>
        <dbReference type="Proteomes" id="UP000683585"/>
    </source>
</evidence>
<dbReference type="Pfam" id="PF17948">
    <property type="entry name" value="DnaT"/>
    <property type="match status" value="1"/>
</dbReference>
<sequence length="185" mass="20888">MSVKILSSSITNLNEFSTNPITALTSTDCGIIAVLDDSAPIPVFYAVTPKRMADLLALEKLGNTGNSHVFLKDDLCNNYLLDPLTEYRANSCGKFVMHSGWHPDNDFLHMAAIWGYILKTPVTRTELASFVSYWEAEGKAFHHVQWQQKLARSIQQNRITNRTRSKLDMNNVFKDTYSIPKGFRG</sequence>
<reference evidence="2" key="1">
    <citation type="submission" date="2020-10" db="EMBL/GenBank/DDBJ databases">
        <authorList>
            <person name="Szabo G."/>
        </authorList>
    </citation>
    <scope>NUCLEOTIDE SEQUENCE</scope>
    <source>
        <strain evidence="2">PROFFT</strain>
    </source>
</reference>
<feature type="domain" description="DnaT DNA-binding" evidence="1">
    <location>
        <begin position="95"/>
        <end position="163"/>
    </location>
</feature>
<keyword evidence="3" id="KW-1185">Reference proteome</keyword>
<dbReference type="InterPro" id="IPR040480">
    <property type="entry name" value="DnaT_DNA_bind"/>
</dbReference>
<dbReference type="KEGG" id="ptf:PROFFT_A_02450"/>
<evidence type="ECO:0000259" key="1">
    <source>
        <dbReference type="Pfam" id="PF17948"/>
    </source>
</evidence>
<accession>A0A8E4GIV4</accession>
<gene>
    <name evidence="2" type="primary">dnaT</name>
    <name evidence="2" type="ORF">PROFFT_A_02450</name>
</gene>
<dbReference type="NCBIfam" id="NF002770">
    <property type="entry name" value="PRK02854.1"/>
    <property type="match status" value="1"/>
</dbReference>
<organism evidence="2 3">
    <name type="scientific">Candidatus Profftia tarda</name>
    <dbReference type="NCBI Taxonomy" id="1177216"/>
    <lineage>
        <taxon>Bacteria</taxon>
        <taxon>Pseudomonadati</taxon>
        <taxon>Pseudomonadota</taxon>
        <taxon>Gammaproteobacteria</taxon>
        <taxon>Enterobacterales</taxon>
        <taxon>Enterobacteriaceae</taxon>
        <taxon>Candidatus Profftia</taxon>
    </lineage>
</organism>